<evidence type="ECO:0000313" key="3">
    <source>
        <dbReference type="Proteomes" id="UP000216498"/>
    </source>
</evidence>
<dbReference type="InterPro" id="IPR051531">
    <property type="entry name" value="N-acetyltransferase"/>
</dbReference>
<dbReference type="InterPro" id="IPR016181">
    <property type="entry name" value="Acyl_CoA_acyltransferase"/>
</dbReference>
<protein>
    <submittedName>
        <fullName evidence="2">N-acetyltransferase</fullName>
    </submittedName>
</protein>
<dbReference type="PANTHER" id="PTHR43792:SF1">
    <property type="entry name" value="N-ACETYLTRANSFERASE DOMAIN-CONTAINING PROTEIN"/>
    <property type="match status" value="1"/>
</dbReference>
<dbReference type="GO" id="GO:0016747">
    <property type="term" value="F:acyltransferase activity, transferring groups other than amino-acyl groups"/>
    <property type="evidence" value="ECO:0007669"/>
    <property type="project" value="InterPro"/>
</dbReference>
<dbReference type="AlphaFoldDB" id="A0A265N7F1"/>
<dbReference type="PANTHER" id="PTHR43792">
    <property type="entry name" value="GNAT FAMILY, PUTATIVE (AFU_ORTHOLOGUE AFUA_3G00765)-RELATED-RELATED"/>
    <property type="match status" value="1"/>
</dbReference>
<dbReference type="Pfam" id="PF13302">
    <property type="entry name" value="Acetyltransf_3"/>
    <property type="match status" value="1"/>
</dbReference>
<dbReference type="Gene3D" id="3.40.630.30">
    <property type="match status" value="1"/>
</dbReference>
<dbReference type="InterPro" id="IPR000182">
    <property type="entry name" value="GNAT_dom"/>
</dbReference>
<evidence type="ECO:0000259" key="1">
    <source>
        <dbReference type="Pfam" id="PF13302"/>
    </source>
</evidence>
<keyword evidence="2" id="KW-0808">Transferase</keyword>
<keyword evidence="3" id="KW-1185">Reference proteome</keyword>
<proteinExistence type="predicted"/>
<sequence>MLKTRDLHEVPVLFELMSHPDVFPYVRQKAATSDEFYFITRQTMDAEENGELISRTIMDEYYQPIGTINLFDIHENHGFLATWIGRPYFGKGYNKQAKEQFFNELFFNHGIEGIFMKVRKTNTRSLKAVLKLPYAALGNEIYPQVYQQINPMEEIYDLFIITREHYASYQQFAGMEDISSGEEVS</sequence>
<evidence type="ECO:0000313" key="2">
    <source>
        <dbReference type="EMBL" id="OZU87757.1"/>
    </source>
</evidence>
<organism evidence="2 3">
    <name type="scientific">Virgibacillus indicus</name>
    <dbReference type="NCBI Taxonomy" id="2024554"/>
    <lineage>
        <taxon>Bacteria</taxon>
        <taxon>Bacillati</taxon>
        <taxon>Bacillota</taxon>
        <taxon>Bacilli</taxon>
        <taxon>Bacillales</taxon>
        <taxon>Bacillaceae</taxon>
        <taxon>Virgibacillus</taxon>
    </lineage>
</organism>
<dbReference type="RefSeq" id="WP_094886785.1">
    <property type="nucleotide sequence ID" value="NZ_NPMS01000008.1"/>
</dbReference>
<dbReference type="EMBL" id="NPMS01000008">
    <property type="protein sequence ID" value="OZU87757.1"/>
    <property type="molecule type" value="Genomic_DNA"/>
</dbReference>
<comment type="caution">
    <text evidence="2">The sequence shown here is derived from an EMBL/GenBank/DDBJ whole genome shotgun (WGS) entry which is preliminary data.</text>
</comment>
<feature type="domain" description="N-acetyltransferase" evidence="1">
    <location>
        <begin position="8"/>
        <end position="132"/>
    </location>
</feature>
<name>A0A265N7F1_9BACI</name>
<dbReference type="SUPFAM" id="SSF55729">
    <property type="entry name" value="Acyl-CoA N-acyltransferases (Nat)"/>
    <property type="match status" value="1"/>
</dbReference>
<reference evidence="2 3" key="1">
    <citation type="submission" date="2017-08" db="EMBL/GenBank/DDBJ databases">
        <title>Virgibacillus indicus sp. nov. and Virgibacillus profoundi sp. nov, two moderately halophilic bacteria isolated from marine sediment by using the Microfluidic Streak Plate.</title>
        <authorList>
            <person name="Xu B."/>
            <person name="Hu B."/>
            <person name="Wang J."/>
            <person name="Zhu Y."/>
            <person name="Huang L."/>
            <person name="Du W."/>
            <person name="Huang Y."/>
        </authorList>
    </citation>
    <scope>NUCLEOTIDE SEQUENCE [LARGE SCALE GENOMIC DNA]</scope>
    <source>
        <strain evidence="2 3">IO3-P2-C2</strain>
    </source>
</reference>
<dbReference type="Proteomes" id="UP000216498">
    <property type="component" value="Unassembled WGS sequence"/>
</dbReference>
<dbReference type="OrthoDB" id="2352097at2"/>
<accession>A0A265N7F1</accession>
<gene>
    <name evidence="2" type="ORF">CIL03_15435</name>
</gene>